<dbReference type="AlphaFoldDB" id="A0A6C0DGQ3"/>
<dbReference type="GO" id="GO:0003676">
    <property type="term" value="F:nucleic acid binding"/>
    <property type="evidence" value="ECO:0007669"/>
    <property type="project" value="InterPro"/>
</dbReference>
<feature type="compositionally biased region" description="Polar residues" evidence="1">
    <location>
        <begin position="153"/>
        <end position="167"/>
    </location>
</feature>
<sequence>MSLNNVAVTTTLVTNTSERLIGSVKWFNNKSGYGFITVVDGENSGKDVFVHHTTINVSNQQYKYLVQGEYVEFSIVKVENSTHEYQAAQVSGIRGGKLMCETRRELKMARVNNDRSGDEIVVERRDDVRMPRQQRVQTKQQTPVVAETKTESESSAWSVVPNRTQSKPSSGRGRGRGRPPRSKEN</sequence>
<dbReference type="PANTHER" id="PTHR11544">
    <property type="entry name" value="COLD SHOCK DOMAIN CONTAINING PROTEINS"/>
    <property type="match status" value="1"/>
</dbReference>
<evidence type="ECO:0000313" key="3">
    <source>
        <dbReference type="EMBL" id="QHT16108.1"/>
    </source>
</evidence>
<dbReference type="CDD" id="cd04458">
    <property type="entry name" value="CSP_CDS"/>
    <property type="match status" value="1"/>
</dbReference>
<dbReference type="InterPro" id="IPR011129">
    <property type="entry name" value="CSD"/>
</dbReference>
<feature type="region of interest" description="Disordered" evidence="1">
    <location>
        <begin position="127"/>
        <end position="185"/>
    </location>
</feature>
<dbReference type="Gene3D" id="2.40.50.140">
    <property type="entry name" value="Nucleic acid-binding proteins"/>
    <property type="match status" value="1"/>
</dbReference>
<feature type="domain" description="CSD" evidence="2">
    <location>
        <begin position="19"/>
        <end position="92"/>
    </location>
</feature>
<evidence type="ECO:0000259" key="2">
    <source>
        <dbReference type="PROSITE" id="PS51857"/>
    </source>
</evidence>
<dbReference type="PROSITE" id="PS51857">
    <property type="entry name" value="CSD_2"/>
    <property type="match status" value="1"/>
</dbReference>
<proteinExistence type="predicted"/>
<accession>A0A6C0DGQ3</accession>
<dbReference type="InterPro" id="IPR002059">
    <property type="entry name" value="CSP_DNA-bd"/>
</dbReference>
<dbReference type="SMART" id="SM00357">
    <property type="entry name" value="CSP"/>
    <property type="match status" value="1"/>
</dbReference>
<reference evidence="3" key="1">
    <citation type="journal article" date="2020" name="Nature">
        <title>Giant virus diversity and host interactions through global metagenomics.</title>
        <authorList>
            <person name="Schulz F."/>
            <person name="Roux S."/>
            <person name="Paez-Espino D."/>
            <person name="Jungbluth S."/>
            <person name="Walsh D.A."/>
            <person name="Denef V.J."/>
            <person name="McMahon K.D."/>
            <person name="Konstantinidis K.T."/>
            <person name="Eloe-Fadrosh E.A."/>
            <person name="Kyrpides N.C."/>
            <person name="Woyke T."/>
        </authorList>
    </citation>
    <scope>NUCLEOTIDE SEQUENCE</scope>
    <source>
        <strain evidence="3">GVMAG-M-3300023174-182</strain>
    </source>
</reference>
<dbReference type="InterPro" id="IPR012340">
    <property type="entry name" value="NA-bd_OB-fold"/>
</dbReference>
<dbReference type="InterPro" id="IPR050181">
    <property type="entry name" value="Cold_shock_domain"/>
</dbReference>
<protein>
    <recommendedName>
        <fullName evidence="2">CSD domain-containing protein</fullName>
    </recommendedName>
</protein>
<feature type="compositionally biased region" description="Polar residues" evidence="1">
    <location>
        <begin position="134"/>
        <end position="143"/>
    </location>
</feature>
<dbReference type="PRINTS" id="PR00050">
    <property type="entry name" value="COLDSHOCK"/>
</dbReference>
<feature type="compositionally biased region" description="Basic residues" evidence="1">
    <location>
        <begin position="173"/>
        <end position="185"/>
    </location>
</feature>
<name>A0A6C0DGQ3_9ZZZZ</name>
<dbReference type="EMBL" id="MN739616">
    <property type="protein sequence ID" value="QHT16108.1"/>
    <property type="molecule type" value="Genomic_DNA"/>
</dbReference>
<dbReference type="SUPFAM" id="SSF50249">
    <property type="entry name" value="Nucleic acid-binding proteins"/>
    <property type="match status" value="1"/>
</dbReference>
<dbReference type="Pfam" id="PF00313">
    <property type="entry name" value="CSD"/>
    <property type="match status" value="1"/>
</dbReference>
<organism evidence="3">
    <name type="scientific">viral metagenome</name>
    <dbReference type="NCBI Taxonomy" id="1070528"/>
    <lineage>
        <taxon>unclassified sequences</taxon>
        <taxon>metagenomes</taxon>
        <taxon>organismal metagenomes</taxon>
    </lineage>
</organism>
<evidence type="ECO:0000256" key="1">
    <source>
        <dbReference type="SAM" id="MobiDB-lite"/>
    </source>
</evidence>